<keyword evidence="4" id="KW-1133">Transmembrane helix</keyword>
<dbReference type="Gene3D" id="3.30.450.20">
    <property type="entry name" value="PAS domain"/>
    <property type="match status" value="1"/>
</dbReference>
<dbReference type="GO" id="GO:0016301">
    <property type="term" value="F:kinase activity"/>
    <property type="evidence" value="ECO:0007669"/>
    <property type="project" value="UniProtKB-KW"/>
</dbReference>
<dbReference type="InterPro" id="IPR004010">
    <property type="entry name" value="Double_Cache_2"/>
</dbReference>
<evidence type="ECO:0000256" key="3">
    <source>
        <dbReference type="ARBA" id="ARBA00022692"/>
    </source>
</evidence>
<keyword evidence="8" id="KW-0418">Kinase</keyword>
<evidence type="ECO:0000256" key="6">
    <source>
        <dbReference type="SAM" id="SignalP"/>
    </source>
</evidence>
<dbReference type="AlphaFoldDB" id="A0A6M0K1R6"/>
<accession>A0A6M0K1R6</accession>
<comment type="subcellular location">
    <subcellularLocation>
        <location evidence="1">Cell membrane</location>
        <topology evidence="1">Multi-pass membrane protein</topology>
    </subcellularLocation>
</comment>
<feature type="domain" description="Single Cache" evidence="7">
    <location>
        <begin position="21"/>
        <end position="104"/>
    </location>
</feature>
<organism evidence="8 9">
    <name type="scientific">Thiorhodococcus minor</name>
    <dbReference type="NCBI Taxonomy" id="57489"/>
    <lineage>
        <taxon>Bacteria</taxon>
        <taxon>Pseudomonadati</taxon>
        <taxon>Pseudomonadota</taxon>
        <taxon>Gammaproteobacteria</taxon>
        <taxon>Chromatiales</taxon>
        <taxon>Chromatiaceae</taxon>
        <taxon>Thiorhodococcus</taxon>
    </lineage>
</organism>
<reference evidence="8 9" key="1">
    <citation type="submission" date="2020-02" db="EMBL/GenBank/DDBJ databases">
        <title>Genome sequences of Thiorhodococcus mannitoliphagus and Thiorhodococcus minor, purple sulfur photosynthetic bacteria in the gammaproteobacterial family, Chromatiaceae.</title>
        <authorList>
            <person name="Aviles F.A."/>
            <person name="Meyer T.E."/>
            <person name="Kyndt J.A."/>
        </authorList>
    </citation>
    <scope>NUCLEOTIDE SEQUENCE [LARGE SCALE GENOMIC DNA]</scope>
    <source>
        <strain evidence="8 9">DSM 11518</strain>
    </source>
</reference>
<evidence type="ECO:0000256" key="2">
    <source>
        <dbReference type="ARBA" id="ARBA00022475"/>
    </source>
</evidence>
<evidence type="ECO:0000259" key="7">
    <source>
        <dbReference type="SMART" id="SM01049"/>
    </source>
</evidence>
<dbReference type="Pfam" id="PF08269">
    <property type="entry name" value="dCache_2"/>
    <property type="match status" value="1"/>
</dbReference>
<keyword evidence="8" id="KW-0808">Transferase</keyword>
<evidence type="ECO:0000313" key="8">
    <source>
        <dbReference type="EMBL" id="NEV62537.1"/>
    </source>
</evidence>
<feature type="chain" id="PRO_5026907402" evidence="6">
    <location>
        <begin position="24"/>
        <end position="152"/>
    </location>
</feature>
<keyword evidence="3" id="KW-0812">Transmembrane</keyword>
<feature type="signal peptide" evidence="6">
    <location>
        <begin position="1"/>
        <end position="23"/>
    </location>
</feature>
<keyword evidence="9" id="KW-1185">Reference proteome</keyword>
<comment type="caution">
    <text evidence="8">The sequence shown here is derived from an EMBL/GenBank/DDBJ whole genome shotgun (WGS) entry which is preliminary data.</text>
</comment>
<protein>
    <submittedName>
        <fullName evidence="8">Histidine kinase</fullName>
    </submittedName>
</protein>
<gene>
    <name evidence="8" type="ORF">G3446_11655</name>
</gene>
<name>A0A6M0K1R6_9GAMM</name>
<evidence type="ECO:0000313" key="9">
    <source>
        <dbReference type="Proteomes" id="UP000483379"/>
    </source>
</evidence>
<keyword evidence="5" id="KW-0472">Membrane</keyword>
<dbReference type="GO" id="GO:0005886">
    <property type="term" value="C:plasma membrane"/>
    <property type="evidence" value="ECO:0007669"/>
    <property type="project" value="UniProtKB-SubCell"/>
</dbReference>
<evidence type="ECO:0000256" key="1">
    <source>
        <dbReference type="ARBA" id="ARBA00004651"/>
    </source>
</evidence>
<dbReference type="SMART" id="SM01049">
    <property type="entry name" value="Cache_2"/>
    <property type="match status" value="1"/>
</dbReference>
<dbReference type="EMBL" id="JAAIJQ010000030">
    <property type="protein sequence ID" value="NEV62537.1"/>
    <property type="molecule type" value="Genomic_DNA"/>
</dbReference>
<sequence>MTRTLVNSALAALLGATMGMAVASEMATPDEAKAMSQKAQAAVNEMGSETAFVAFAADDGGFKEKDLYVFCMDMDGVMLSHAMKPELVGKNLLDFNKYGDELFKEMIEVAKASSEGWVDYKWPYPGSDEIRDKTSYVMTNDEGSFCGVGAYK</sequence>
<dbReference type="Proteomes" id="UP000483379">
    <property type="component" value="Unassembled WGS sequence"/>
</dbReference>
<dbReference type="InterPro" id="IPR033480">
    <property type="entry name" value="sCache_2"/>
</dbReference>
<keyword evidence="6" id="KW-0732">Signal</keyword>
<evidence type="ECO:0000256" key="5">
    <source>
        <dbReference type="ARBA" id="ARBA00023136"/>
    </source>
</evidence>
<proteinExistence type="predicted"/>
<keyword evidence="2" id="KW-1003">Cell membrane</keyword>
<evidence type="ECO:0000256" key="4">
    <source>
        <dbReference type="ARBA" id="ARBA00022989"/>
    </source>
</evidence>